<evidence type="ECO:0000313" key="2">
    <source>
        <dbReference type="EMBL" id="KAH3806975.1"/>
    </source>
</evidence>
<comment type="caution">
    <text evidence="2">The sequence shown here is derived from an EMBL/GenBank/DDBJ whole genome shotgun (WGS) entry which is preliminary data.</text>
</comment>
<reference evidence="2" key="1">
    <citation type="journal article" date="2019" name="bioRxiv">
        <title>The Genome of the Zebra Mussel, Dreissena polymorpha: A Resource for Invasive Species Research.</title>
        <authorList>
            <person name="McCartney M.A."/>
            <person name="Auch B."/>
            <person name="Kono T."/>
            <person name="Mallez S."/>
            <person name="Zhang Y."/>
            <person name="Obille A."/>
            <person name="Becker A."/>
            <person name="Abrahante J.E."/>
            <person name="Garbe J."/>
            <person name="Badalamenti J.P."/>
            <person name="Herman A."/>
            <person name="Mangelson H."/>
            <person name="Liachko I."/>
            <person name="Sullivan S."/>
            <person name="Sone E.D."/>
            <person name="Koren S."/>
            <person name="Silverstein K.A.T."/>
            <person name="Beckman K.B."/>
            <person name="Gohl D.M."/>
        </authorList>
    </citation>
    <scope>NUCLEOTIDE SEQUENCE</scope>
    <source>
        <strain evidence="2">Duluth1</strain>
        <tissue evidence="2">Whole animal</tissue>
    </source>
</reference>
<evidence type="ECO:0000256" key="1">
    <source>
        <dbReference type="SAM" id="MobiDB-lite"/>
    </source>
</evidence>
<accession>A0A9D4JCQ7</accession>
<feature type="region of interest" description="Disordered" evidence="1">
    <location>
        <begin position="1"/>
        <end position="25"/>
    </location>
</feature>
<proteinExistence type="predicted"/>
<keyword evidence="3" id="KW-1185">Reference proteome</keyword>
<sequence>MTPPLSMQVQAHTRTTPRLRGPAPPPPIKMELCTLNYLLAARDIKMPKYPSLLVFVCY</sequence>
<dbReference type="AlphaFoldDB" id="A0A9D4JCQ7"/>
<dbReference type="EMBL" id="JAIWYP010000006">
    <property type="protein sequence ID" value="KAH3806975.1"/>
    <property type="molecule type" value="Genomic_DNA"/>
</dbReference>
<evidence type="ECO:0000313" key="3">
    <source>
        <dbReference type="Proteomes" id="UP000828390"/>
    </source>
</evidence>
<organism evidence="2 3">
    <name type="scientific">Dreissena polymorpha</name>
    <name type="common">Zebra mussel</name>
    <name type="synonym">Mytilus polymorpha</name>
    <dbReference type="NCBI Taxonomy" id="45954"/>
    <lineage>
        <taxon>Eukaryota</taxon>
        <taxon>Metazoa</taxon>
        <taxon>Spiralia</taxon>
        <taxon>Lophotrochozoa</taxon>
        <taxon>Mollusca</taxon>
        <taxon>Bivalvia</taxon>
        <taxon>Autobranchia</taxon>
        <taxon>Heteroconchia</taxon>
        <taxon>Euheterodonta</taxon>
        <taxon>Imparidentia</taxon>
        <taxon>Neoheterodontei</taxon>
        <taxon>Myida</taxon>
        <taxon>Dreissenoidea</taxon>
        <taxon>Dreissenidae</taxon>
        <taxon>Dreissena</taxon>
    </lineage>
</organism>
<protein>
    <submittedName>
        <fullName evidence="2">Uncharacterized protein</fullName>
    </submittedName>
</protein>
<dbReference type="Proteomes" id="UP000828390">
    <property type="component" value="Unassembled WGS sequence"/>
</dbReference>
<gene>
    <name evidence="2" type="ORF">DPMN_135306</name>
</gene>
<name>A0A9D4JCQ7_DREPO</name>
<feature type="compositionally biased region" description="Polar residues" evidence="1">
    <location>
        <begin position="1"/>
        <end position="12"/>
    </location>
</feature>
<reference evidence="2" key="2">
    <citation type="submission" date="2020-11" db="EMBL/GenBank/DDBJ databases">
        <authorList>
            <person name="McCartney M.A."/>
            <person name="Auch B."/>
            <person name="Kono T."/>
            <person name="Mallez S."/>
            <person name="Becker A."/>
            <person name="Gohl D.M."/>
            <person name="Silverstein K.A.T."/>
            <person name="Koren S."/>
            <person name="Bechman K.B."/>
            <person name="Herman A."/>
            <person name="Abrahante J.E."/>
            <person name="Garbe J."/>
        </authorList>
    </citation>
    <scope>NUCLEOTIDE SEQUENCE</scope>
    <source>
        <strain evidence="2">Duluth1</strain>
        <tissue evidence="2">Whole animal</tissue>
    </source>
</reference>